<evidence type="ECO:0000256" key="1">
    <source>
        <dbReference type="SAM" id="MobiDB-lite"/>
    </source>
</evidence>
<feature type="non-terminal residue" evidence="2">
    <location>
        <position position="60"/>
    </location>
</feature>
<evidence type="ECO:0000313" key="2">
    <source>
        <dbReference type="EMBL" id="CAA9416918.1"/>
    </source>
</evidence>
<gene>
    <name evidence="2" type="ORF">AVDCRST_MAG35-1760</name>
</gene>
<feature type="compositionally biased region" description="Basic residues" evidence="1">
    <location>
        <begin position="11"/>
        <end position="32"/>
    </location>
</feature>
<feature type="region of interest" description="Disordered" evidence="1">
    <location>
        <begin position="1"/>
        <end position="60"/>
    </location>
</feature>
<feature type="non-terminal residue" evidence="2">
    <location>
        <position position="1"/>
    </location>
</feature>
<reference evidence="2" key="1">
    <citation type="submission" date="2020-02" db="EMBL/GenBank/DDBJ databases">
        <authorList>
            <person name="Meier V. D."/>
        </authorList>
    </citation>
    <scope>NUCLEOTIDE SEQUENCE</scope>
    <source>
        <strain evidence="2">AVDCRST_MAG35</strain>
    </source>
</reference>
<protein>
    <submittedName>
        <fullName evidence="2">Uncharacterized protein</fullName>
    </submittedName>
</protein>
<accession>A0A6J4PJ58</accession>
<sequence length="60" mass="6511">AALTLAPGPRCGRHRRPLRRRAHRSGRHRGAVRLRAGPGGHRAAVGRRRPARAAAPRRAA</sequence>
<dbReference type="AlphaFoldDB" id="A0A6J4PJ58"/>
<organism evidence="2">
    <name type="scientific">uncultured Quadrisphaera sp</name>
    <dbReference type="NCBI Taxonomy" id="904978"/>
    <lineage>
        <taxon>Bacteria</taxon>
        <taxon>Bacillati</taxon>
        <taxon>Actinomycetota</taxon>
        <taxon>Actinomycetes</taxon>
        <taxon>Kineosporiales</taxon>
        <taxon>Kineosporiaceae</taxon>
        <taxon>Quadrisphaera</taxon>
        <taxon>environmental samples</taxon>
    </lineage>
</organism>
<proteinExistence type="predicted"/>
<name>A0A6J4PJ58_9ACTN</name>
<dbReference type="EMBL" id="CADCUY010000362">
    <property type="protein sequence ID" value="CAA9416918.1"/>
    <property type="molecule type" value="Genomic_DNA"/>
</dbReference>
<feature type="compositionally biased region" description="Low complexity" evidence="1">
    <location>
        <begin position="1"/>
        <end position="10"/>
    </location>
</feature>